<evidence type="ECO:0000313" key="2">
    <source>
        <dbReference type="EMBL" id="TKR80771.1"/>
    </source>
</evidence>
<keyword evidence="1" id="KW-0812">Transmembrane</keyword>
<keyword evidence="1" id="KW-1133">Transmembrane helix</keyword>
<feature type="transmembrane region" description="Helical" evidence="1">
    <location>
        <begin position="39"/>
        <end position="65"/>
    </location>
</feature>
<dbReference type="AlphaFoldDB" id="A0A4U5NE45"/>
<proteinExistence type="predicted"/>
<reference evidence="2 3" key="2">
    <citation type="journal article" date="2019" name="G3 (Bethesda)">
        <title>Hybrid Assembly of the Genome of the Entomopathogenic Nematode Steinernema carpocapsae Identifies the X-Chromosome.</title>
        <authorList>
            <person name="Serra L."/>
            <person name="Macchietto M."/>
            <person name="Macias-Munoz A."/>
            <person name="McGill C.J."/>
            <person name="Rodriguez I.M."/>
            <person name="Rodriguez B."/>
            <person name="Murad R."/>
            <person name="Mortazavi A."/>
        </authorList>
    </citation>
    <scope>NUCLEOTIDE SEQUENCE [LARGE SCALE GENOMIC DNA]</scope>
    <source>
        <strain evidence="2 3">ALL</strain>
    </source>
</reference>
<evidence type="ECO:0000256" key="1">
    <source>
        <dbReference type="SAM" id="Phobius"/>
    </source>
</evidence>
<gene>
    <name evidence="2" type="ORF">L596_014785</name>
</gene>
<name>A0A4U5NE45_STECR</name>
<protein>
    <submittedName>
        <fullName evidence="2">Uncharacterized protein</fullName>
    </submittedName>
</protein>
<evidence type="ECO:0000313" key="3">
    <source>
        <dbReference type="Proteomes" id="UP000298663"/>
    </source>
</evidence>
<comment type="caution">
    <text evidence="2">The sequence shown here is derived from an EMBL/GenBank/DDBJ whole genome shotgun (WGS) entry which is preliminary data.</text>
</comment>
<organism evidence="2 3">
    <name type="scientific">Steinernema carpocapsae</name>
    <name type="common">Entomopathogenic nematode</name>
    <dbReference type="NCBI Taxonomy" id="34508"/>
    <lineage>
        <taxon>Eukaryota</taxon>
        <taxon>Metazoa</taxon>
        <taxon>Ecdysozoa</taxon>
        <taxon>Nematoda</taxon>
        <taxon>Chromadorea</taxon>
        <taxon>Rhabditida</taxon>
        <taxon>Tylenchina</taxon>
        <taxon>Panagrolaimomorpha</taxon>
        <taxon>Strongyloidoidea</taxon>
        <taxon>Steinernematidae</taxon>
        <taxon>Steinernema</taxon>
    </lineage>
</organism>
<dbReference type="Proteomes" id="UP000298663">
    <property type="component" value="Unassembled WGS sequence"/>
</dbReference>
<accession>A0A4U5NE45</accession>
<dbReference type="EMBL" id="AZBU02000004">
    <property type="protein sequence ID" value="TKR80771.1"/>
    <property type="molecule type" value="Genomic_DNA"/>
</dbReference>
<keyword evidence="3" id="KW-1185">Reference proteome</keyword>
<keyword evidence="1" id="KW-0472">Membrane</keyword>
<reference evidence="2 3" key="1">
    <citation type="journal article" date="2015" name="Genome Biol.">
        <title>Comparative genomics of Steinernema reveals deeply conserved gene regulatory networks.</title>
        <authorList>
            <person name="Dillman A.R."/>
            <person name="Macchietto M."/>
            <person name="Porter C.F."/>
            <person name="Rogers A."/>
            <person name="Williams B."/>
            <person name="Antoshechkin I."/>
            <person name="Lee M.M."/>
            <person name="Goodwin Z."/>
            <person name="Lu X."/>
            <person name="Lewis E.E."/>
            <person name="Goodrich-Blair H."/>
            <person name="Stock S.P."/>
            <person name="Adams B.J."/>
            <person name="Sternberg P.W."/>
            <person name="Mortazavi A."/>
        </authorList>
    </citation>
    <scope>NUCLEOTIDE SEQUENCE [LARGE SCALE GENOMIC DNA]</scope>
    <source>
        <strain evidence="2 3">ALL</strain>
    </source>
</reference>
<sequence length="66" mass="7267">MAERLEVDVDDPPNALRRQFVSISTQTTPPPLESPFDSFLCAAISAVFVSSYTIRTVVCVFLSLFA</sequence>